<dbReference type="InterPro" id="IPR009057">
    <property type="entry name" value="Homeodomain-like_sf"/>
</dbReference>
<dbReference type="SUPFAM" id="SSF46689">
    <property type="entry name" value="Homeodomain-like"/>
    <property type="match status" value="1"/>
</dbReference>
<dbReference type="PROSITE" id="PS50977">
    <property type="entry name" value="HTH_TETR_2"/>
    <property type="match status" value="1"/>
</dbReference>
<dbReference type="Gene3D" id="1.10.357.10">
    <property type="entry name" value="Tetracycline Repressor, domain 2"/>
    <property type="match status" value="1"/>
</dbReference>
<keyword evidence="1 2" id="KW-0238">DNA-binding</keyword>
<feature type="region of interest" description="Disordered" evidence="3">
    <location>
        <begin position="1"/>
        <end position="37"/>
    </location>
</feature>
<dbReference type="Pfam" id="PF17920">
    <property type="entry name" value="TetR_C_16"/>
    <property type="match status" value="1"/>
</dbReference>
<feature type="domain" description="HTH tetR-type" evidence="4">
    <location>
        <begin position="34"/>
        <end position="94"/>
    </location>
</feature>
<dbReference type="GO" id="GO:0003700">
    <property type="term" value="F:DNA-binding transcription factor activity"/>
    <property type="evidence" value="ECO:0007669"/>
    <property type="project" value="TreeGrafter"/>
</dbReference>
<dbReference type="Pfam" id="PF00440">
    <property type="entry name" value="TetR_N"/>
    <property type="match status" value="1"/>
</dbReference>
<dbReference type="Proteomes" id="UP000266906">
    <property type="component" value="Unassembled WGS sequence"/>
</dbReference>
<evidence type="ECO:0000256" key="3">
    <source>
        <dbReference type="SAM" id="MobiDB-lite"/>
    </source>
</evidence>
<dbReference type="PRINTS" id="PR00455">
    <property type="entry name" value="HTHTETR"/>
</dbReference>
<gene>
    <name evidence="5" type="ORF">EDD38_2713</name>
</gene>
<reference evidence="5 6" key="1">
    <citation type="submission" date="2018-11" db="EMBL/GenBank/DDBJ databases">
        <title>Sequencing the genomes of 1000 actinobacteria strains.</title>
        <authorList>
            <person name="Klenk H.-P."/>
        </authorList>
    </citation>
    <scope>NUCLEOTIDE SEQUENCE [LARGE SCALE GENOMIC DNA]</scope>
    <source>
        <strain evidence="5 6">DSM 44781</strain>
    </source>
</reference>
<dbReference type="PANTHER" id="PTHR30055">
    <property type="entry name" value="HTH-TYPE TRANSCRIPTIONAL REGULATOR RUTR"/>
    <property type="match status" value="1"/>
</dbReference>
<dbReference type="InterPro" id="IPR041678">
    <property type="entry name" value="TetR_C_16"/>
</dbReference>
<proteinExistence type="predicted"/>
<accession>A0A3N4RLV4</accession>
<dbReference type="Gene3D" id="1.10.10.60">
    <property type="entry name" value="Homeodomain-like"/>
    <property type="match status" value="1"/>
</dbReference>
<evidence type="ECO:0000259" key="4">
    <source>
        <dbReference type="PROSITE" id="PS50977"/>
    </source>
</evidence>
<protein>
    <submittedName>
        <fullName evidence="5">TetR family transcriptional regulator</fullName>
    </submittedName>
</protein>
<dbReference type="GO" id="GO:0000976">
    <property type="term" value="F:transcription cis-regulatory region binding"/>
    <property type="evidence" value="ECO:0007669"/>
    <property type="project" value="TreeGrafter"/>
</dbReference>
<evidence type="ECO:0000256" key="1">
    <source>
        <dbReference type="ARBA" id="ARBA00023125"/>
    </source>
</evidence>
<dbReference type="SUPFAM" id="SSF48498">
    <property type="entry name" value="Tetracyclin repressor-like, C-terminal domain"/>
    <property type="match status" value="1"/>
</dbReference>
<evidence type="ECO:0000313" key="5">
    <source>
        <dbReference type="EMBL" id="RPE34398.1"/>
    </source>
</evidence>
<dbReference type="AlphaFoldDB" id="A0A3N4RLV4"/>
<sequence length="215" mass="22617">MCPPAGAESVRPRAGDNGGMSGGTKARGRRPGGEDTRGAVLAAARTEFAARGYQKASMRAIARAAGVDAALLHHYFGSKDRLFMAALEFPLDPRTVVESVFAGDPATVGERVAGFVLGLWEQPPVRERLLALVRTAAASEEVAALMRDFMVTELVARVAGLLDLPDPELRVELVMSQVVGLAVARYVIAVEPLASAPPEALAPLLGRTVQGYLTG</sequence>
<comment type="caution">
    <text evidence="5">The sequence shown here is derived from an EMBL/GenBank/DDBJ whole genome shotgun (WGS) entry which is preliminary data.</text>
</comment>
<organism evidence="5 6">
    <name type="scientific">Kitasatospora cineracea</name>
    <dbReference type="NCBI Taxonomy" id="88074"/>
    <lineage>
        <taxon>Bacteria</taxon>
        <taxon>Bacillati</taxon>
        <taxon>Actinomycetota</taxon>
        <taxon>Actinomycetes</taxon>
        <taxon>Kitasatosporales</taxon>
        <taxon>Streptomycetaceae</taxon>
        <taxon>Kitasatospora</taxon>
    </lineage>
</organism>
<dbReference type="EMBL" id="RKQG01000001">
    <property type="protein sequence ID" value="RPE34398.1"/>
    <property type="molecule type" value="Genomic_DNA"/>
</dbReference>
<keyword evidence="6" id="KW-1185">Reference proteome</keyword>
<feature type="DNA-binding region" description="H-T-H motif" evidence="2">
    <location>
        <begin position="57"/>
        <end position="76"/>
    </location>
</feature>
<dbReference type="InterPro" id="IPR001647">
    <property type="entry name" value="HTH_TetR"/>
</dbReference>
<dbReference type="InterPro" id="IPR036271">
    <property type="entry name" value="Tet_transcr_reg_TetR-rel_C_sf"/>
</dbReference>
<name>A0A3N4RLV4_9ACTN</name>
<dbReference type="PANTHER" id="PTHR30055:SF235">
    <property type="entry name" value="TRANSCRIPTIONAL REGULATORY PROTEIN"/>
    <property type="match status" value="1"/>
</dbReference>
<evidence type="ECO:0000256" key="2">
    <source>
        <dbReference type="PROSITE-ProRule" id="PRU00335"/>
    </source>
</evidence>
<evidence type="ECO:0000313" key="6">
    <source>
        <dbReference type="Proteomes" id="UP000266906"/>
    </source>
</evidence>
<dbReference type="InterPro" id="IPR050109">
    <property type="entry name" value="HTH-type_TetR-like_transc_reg"/>
</dbReference>